<evidence type="ECO:0000256" key="4">
    <source>
        <dbReference type="SAM" id="MobiDB-lite"/>
    </source>
</evidence>
<sequence>MACVTLKRPLEFDPIHSSPGGSSCSPRPHKRRRCLPMCIPASQVNTATTSSFNASSFASLPSSSTAVPSPFANAAPALLQGDIAQYVREEIRRLKRRRLLQGVSQHTYSSLANTDEESTRDSSSSPSDSPPRITSPPLPCSSSSTLLPSSPSSEAPPSIKNKPLFTFKQLLREREGAIREEYEKVLSQRKAEQYDCFVRFTADQLQPAFPQQHRPTCDVILPQDRERED</sequence>
<evidence type="ECO:0000256" key="2">
    <source>
        <dbReference type="ARBA" id="ARBA00005625"/>
    </source>
</evidence>
<comment type="similarity">
    <text evidence="2">Belongs to the akirin family.</text>
</comment>
<dbReference type="GO" id="GO:0005634">
    <property type="term" value="C:nucleus"/>
    <property type="evidence" value="ECO:0007669"/>
    <property type="project" value="UniProtKB-SubCell"/>
</dbReference>
<keyword evidence="3" id="KW-0539">Nucleus</keyword>
<proteinExistence type="inferred from homology"/>
<feature type="compositionally biased region" description="Low complexity" evidence="4">
    <location>
        <begin position="121"/>
        <end position="132"/>
    </location>
</feature>
<feature type="region of interest" description="Disordered" evidence="4">
    <location>
        <begin position="106"/>
        <end position="160"/>
    </location>
</feature>
<dbReference type="AlphaFoldDB" id="A0A6A0HGZ1"/>
<name>A0A6A0HGZ1_HYAAZ</name>
<reference evidence="5" key="1">
    <citation type="submission" date="2014-08" db="EMBL/GenBank/DDBJ databases">
        <authorList>
            <person name="Murali S."/>
            <person name="Richards S."/>
            <person name="Bandaranaike D."/>
            <person name="Bellair M."/>
            <person name="Blankenburg K."/>
            <person name="Chao H."/>
            <person name="Dinh H."/>
            <person name="Doddapaneni H."/>
            <person name="Dugan-Rocha S."/>
            <person name="Elkadiri S."/>
            <person name="Gnanaolivu R."/>
            <person name="Hughes D."/>
            <person name="Lee S."/>
            <person name="Li M."/>
            <person name="Ming W."/>
            <person name="Munidasa M."/>
            <person name="Muniz J."/>
            <person name="Nguyen L."/>
            <person name="Osuji N."/>
            <person name="Pu L.-L."/>
            <person name="Puazo M."/>
            <person name="Skinner E."/>
            <person name="Qu C."/>
            <person name="Quiroz J."/>
            <person name="Raj R."/>
            <person name="Weissenberger G."/>
            <person name="Xin Y."/>
            <person name="Zou X."/>
            <person name="Han Y."/>
            <person name="Worley K."/>
            <person name="Muzny D."/>
            <person name="Gibbs R."/>
        </authorList>
    </citation>
    <scope>NUCLEOTIDE SEQUENCE</scope>
    <source>
        <strain evidence="5">HAZT.00-mixed</strain>
        <tissue evidence="5">Whole organism</tissue>
    </source>
</reference>
<dbReference type="PANTHER" id="PTHR13293:SF6">
    <property type="entry name" value="AKIRIN-RELATED"/>
    <property type="match status" value="1"/>
</dbReference>
<evidence type="ECO:0000256" key="3">
    <source>
        <dbReference type="ARBA" id="ARBA00023242"/>
    </source>
</evidence>
<comment type="caution">
    <text evidence="5">The sequence shown here is derived from an EMBL/GenBank/DDBJ whole genome shotgun (WGS) entry which is preliminary data.</text>
</comment>
<evidence type="ECO:0008006" key="6">
    <source>
        <dbReference type="Google" id="ProtNLM"/>
    </source>
</evidence>
<feature type="compositionally biased region" description="Low complexity" evidence="4">
    <location>
        <begin position="140"/>
        <end position="158"/>
    </location>
</feature>
<organism evidence="5">
    <name type="scientific">Hyalella azteca</name>
    <name type="common">Amphipod</name>
    <dbReference type="NCBI Taxonomy" id="294128"/>
    <lineage>
        <taxon>Eukaryota</taxon>
        <taxon>Metazoa</taxon>
        <taxon>Ecdysozoa</taxon>
        <taxon>Arthropoda</taxon>
        <taxon>Crustacea</taxon>
        <taxon>Multicrustacea</taxon>
        <taxon>Malacostraca</taxon>
        <taxon>Eumalacostraca</taxon>
        <taxon>Peracarida</taxon>
        <taxon>Amphipoda</taxon>
        <taxon>Senticaudata</taxon>
        <taxon>Talitrida</taxon>
        <taxon>Talitroidea</taxon>
        <taxon>Hyalellidae</taxon>
        <taxon>Hyalella</taxon>
    </lineage>
</organism>
<dbReference type="OrthoDB" id="10039914at2759"/>
<evidence type="ECO:0000313" key="5">
    <source>
        <dbReference type="EMBL" id="KAA0203627.1"/>
    </source>
</evidence>
<accession>A0A6A0HGZ1</accession>
<evidence type="ECO:0000256" key="1">
    <source>
        <dbReference type="ARBA" id="ARBA00004123"/>
    </source>
</evidence>
<protein>
    <recommendedName>
        <fullName evidence="6">Akirin</fullName>
    </recommendedName>
</protein>
<gene>
    <name evidence="5" type="ORF">HAZT_HAZT010291</name>
</gene>
<reference evidence="5" key="2">
    <citation type="journal article" date="2018" name="Environ. Sci. Technol.">
        <title>The Toxicogenome of Hyalella azteca: A Model for Sediment Ecotoxicology and Evolutionary Toxicology.</title>
        <authorList>
            <person name="Poynton H.C."/>
            <person name="Hasenbein S."/>
            <person name="Benoit J.B."/>
            <person name="Sepulveda M.S."/>
            <person name="Poelchau M.F."/>
            <person name="Hughes D.S.T."/>
            <person name="Murali S.C."/>
            <person name="Chen S."/>
            <person name="Glastad K.M."/>
            <person name="Goodisman M.A.D."/>
            <person name="Werren J.H."/>
            <person name="Vineis J.H."/>
            <person name="Bowen J.L."/>
            <person name="Friedrich M."/>
            <person name="Jones J."/>
            <person name="Robertson H.M."/>
            <person name="Feyereisen R."/>
            <person name="Mechler-Hickson A."/>
            <person name="Mathers N."/>
            <person name="Lee C.E."/>
            <person name="Colbourne J.K."/>
            <person name="Biales A."/>
            <person name="Johnston J.S."/>
            <person name="Wellborn G.A."/>
            <person name="Rosendale A.J."/>
            <person name="Cridge A.G."/>
            <person name="Munoz-Torres M.C."/>
            <person name="Bain P.A."/>
            <person name="Manny A.R."/>
            <person name="Major K.M."/>
            <person name="Lambert F.N."/>
            <person name="Vulpe C.D."/>
            <person name="Tuck P."/>
            <person name="Blalock B.J."/>
            <person name="Lin Y.Y."/>
            <person name="Smith M.E."/>
            <person name="Ochoa-Acuna H."/>
            <person name="Chen M.M."/>
            <person name="Childers C.P."/>
            <person name="Qu J."/>
            <person name="Dugan S."/>
            <person name="Lee S.L."/>
            <person name="Chao H."/>
            <person name="Dinh H."/>
            <person name="Han Y."/>
            <person name="Doddapaneni H."/>
            <person name="Worley K.C."/>
            <person name="Muzny D.M."/>
            <person name="Gibbs R.A."/>
            <person name="Richards S."/>
        </authorList>
    </citation>
    <scope>NUCLEOTIDE SEQUENCE</scope>
    <source>
        <strain evidence="5">HAZT.00-mixed</strain>
        <tissue evidence="5">Whole organism</tissue>
    </source>
</reference>
<dbReference type="Proteomes" id="UP000711488">
    <property type="component" value="Unassembled WGS sequence"/>
</dbReference>
<dbReference type="GO" id="GO:0003712">
    <property type="term" value="F:transcription coregulator activity"/>
    <property type="evidence" value="ECO:0007669"/>
    <property type="project" value="TreeGrafter"/>
</dbReference>
<dbReference type="GO" id="GO:0045944">
    <property type="term" value="P:positive regulation of transcription by RNA polymerase II"/>
    <property type="evidence" value="ECO:0007669"/>
    <property type="project" value="TreeGrafter"/>
</dbReference>
<dbReference type="GO" id="GO:0045089">
    <property type="term" value="P:positive regulation of innate immune response"/>
    <property type="evidence" value="ECO:0007669"/>
    <property type="project" value="TreeGrafter"/>
</dbReference>
<dbReference type="PANTHER" id="PTHR13293">
    <property type="entry name" value="AKIRIN-RELATED"/>
    <property type="match status" value="1"/>
</dbReference>
<dbReference type="PROSITE" id="PS51257">
    <property type="entry name" value="PROKAR_LIPOPROTEIN"/>
    <property type="match status" value="1"/>
</dbReference>
<dbReference type="EMBL" id="JQDR03001289">
    <property type="protein sequence ID" value="KAA0203627.1"/>
    <property type="molecule type" value="Genomic_DNA"/>
</dbReference>
<reference evidence="5" key="3">
    <citation type="submission" date="2019-06" db="EMBL/GenBank/DDBJ databases">
        <authorList>
            <person name="Poynton C."/>
            <person name="Hasenbein S."/>
            <person name="Benoit J.B."/>
            <person name="Sepulveda M.S."/>
            <person name="Poelchau M.F."/>
            <person name="Murali S.C."/>
            <person name="Chen S."/>
            <person name="Glastad K.M."/>
            <person name="Werren J.H."/>
            <person name="Vineis J.H."/>
            <person name="Bowen J.L."/>
            <person name="Friedrich M."/>
            <person name="Jones J."/>
            <person name="Robertson H.M."/>
            <person name="Feyereisen R."/>
            <person name="Mechler-Hickson A."/>
            <person name="Mathers N."/>
            <person name="Lee C.E."/>
            <person name="Colbourne J.K."/>
            <person name="Biales A."/>
            <person name="Johnston J.S."/>
            <person name="Wellborn G.A."/>
            <person name="Rosendale A.J."/>
            <person name="Cridge A.G."/>
            <person name="Munoz-Torres M.C."/>
            <person name="Bain P.A."/>
            <person name="Manny A.R."/>
            <person name="Major K.M."/>
            <person name="Lambert F.N."/>
            <person name="Vulpe C.D."/>
            <person name="Tuck P."/>
            <person name="Blalock B.J."/>
            <person name="Lin Y.-Y."/>
            <person name="Smith M.E."/>
            <person name="Ochoa-Acuna H."/>
            <person name="Chen M.-J.M."/>
            <person name="Childers C.P."/>
            <person name="Qu J."/>
            <person name="Dugan S."/>
            <person name="Lee S.L."/>
            <person name="Chao H."/>
            <person name="Dinh H."/>
            <person name="Han Y."/>
            <person name="Doddapaneni H."/>
            <person name="Worley K.C."/>
            <person name="Muzny D.M."/>
            <person name="Gibbs R.A."/>
            <person name="Richards S."/>
        </authorList>
    </citation>
    <scope>NUCLEOTIDE SEQUENCE</scope>
    <source>
        <strain evidence="5">HAZT.00-mixed</strain>
        <tissue evidence="5">Whole organism</tissue>
    </source>
</reference>
<comment type="subcellular location">
    <subcellularLocation>
        <location evidence="1">Nucleus</location>
    </subcellularLocation>
</comment>
<dbReference type="InterPro" id="IPR024132">
    <property type="entry name" value="Akirin"/>
</dbReference>
<dbReference type="GO" id="GO:0000785">
    <property type="term" value="C:chromatin"/>
    <property type="evidence" value="ECO:0007669"/>
    <property type="project" value="TreeGrafter"/>
</dbReference>